<dbReference type="SUPFAM" id="SSF48371">
    <property type="entry name" value="ARM repeat"/>
    <property type="match status" value="1"/>
</dbReference>
<accession>A0ABQ6MI79</accession>
<comment type="caution">
    <text evidence="2">The sequence shown here is derived from an EMBL/GenBank/DDBJ whole genome shotgun (WGS) entry which is preliminary data.</text>
</comment>
<dbReference type="InterPro" id="IPR016024">
    <property type="entry name" value="ARM-type_fold"/>
</dbReference>
<evidence type="ECO:0000313" key="2">
    <source>
        <dbReference type="EMBL" id="GMI26829.1"/>
    </source>
</evidence>
<dbReference type="PANTHER" id="PTHR22895">
    <property type="entry name" value="ARMADILLO REPEAT-CONTAINING PROTEIN 6"/>
    <property type="match status" value="1"/>
</dbReference>
<evidence type="ECO:0000313" key="3">
    <source>
        <dbReference type="Proteomes" id="UP001165060"/>
    </source>
</evidence>
<feature type="non-terminal residue" evidence="2">
    <location>
        <position position="151"/>
    </location>
</feature>
<proteinExistence type="predicted"/>
<protein>
    <submittedName>
        <fullName evidence="2">Uncharacterized protein</fullName>
    </submittedName>
</protein>
<dbReference type="EMBL" id="BRYB01004174">
    <property type="protein sequence ID" value="GMI26829.1"/>
    <property type="molecule type" value="Genomic_DNA"/>
</dbReference>
<reference evidence="2 3" key="1">
    <citation type="journal article" date="2023" name="Commun. Biol.">
        <title>Genome analysis of Parmales, the sister group of diatoms, reveals the evolutionary specialization of diatoms from phago-mixotrophs to photoautotrophs.</title>
        <authorList>
            <person name="Ban H."/>
            <person name="Sato S."/>
            <person name="Yoshikawa S."/>
            <person name="Yamada K."/>
            <person name="Nakamura Y."/>
            <person name="Ichinomiya M."/>
            <person name="Sato N."/>
            <person name="Blanc-Mathieu R."/>
            <person name="Endo H."/>
            <person name="Kuwata A."/>
            <person name="Ogata H."/>
        </authorList>
    </citation>
    <scope>NUCLEOTIDE SEQUENCE [LARGE SCALE GENOMIC DNA]</scope>
</reference>
<dbReference type="InterPro" id="IPR011989">
    <property type="entry name" value="ARM-like"/>
</dbReference>
<evidence type="ECO:0000256" key="1">
    <source>
        <dbReference type="ARBA" id="ARBA00022737"/>
    </source>
</evidence>
<keyword evidence="1" id="KW-0677">Repeat</keyword>
<dbReference type="Proteomes" id="UP001165060">
    <property type="component" value="Unassembled WGS sequence"/>
</dbReference>
<dbReference type="Gene3D" id="1.25.10.10">
    <property type="entry name" value="Leucine-rich Repeat Variant"/>
    <property type="match status" value="1"/>
</dbReference>
<keyword evidence="3" id="KW-1185">Reference proteome</keyword>
<gene>
    <name evidence="2" type="ORF">TeGR_g7904</name>
</gene>
<organism evidence="2 3">
    <name type="scientific">Tetraparma gracilis</name>
    <dbReference type="NCBI Taxonomy" id="2962635"/>
    <lineage>
        <taxon>Eukaryota</taxon>
        <taxon>Sar</taxon>
        <taxon>Stramenopiles</taxon>
        <taxon>Ochrophyta</taxon>
        <taxon>Bolidophyceae</taxon>
        <taxon>Parmales</taxon>
        <taxon>Triparmaceae</taxon>
        <taxon>Tetraparma</taxon>
    </lineage>
</organism>
<sequence>MMRFPDDKAVLTAALHAVVLLGRPMGGSEGMMFQSRRMQLGGGVVGAETNGVQLILDVMRRYRFDPRLITMSCWSLVNVSLVQGNKRVLLRLGGVDCLLAALADHPGDTDVVFRALFCLINIVIPAEPDPDPKAEGDANQSLYENIGRIIT</sequence>
<dbReference type="PANTHER" id="PTHR22895:SF0">
    <property type="entry name" value="ARMADILLO REPEAT-CONTAINING PROTEIN 6"/>
    <property type="match status" value="1"/>
</dbReference>
<name>A0ABQ6MI79_9STRA</name>